<protein>
    <submittedName>
        <fullName evidence="1">Uncharacterized protein</fullName>
    </submittedName>
</protein>
<proteinExistence type="predicted"/>
<gene>
    <name evidence="1" type="ORF">MtrunA17_Chr6g0472411</name>
</gene>
<evidence type="ECO:0000313" key="1">
    <source>
        <dbReference type="EMBL" id="RHN51752.1"/>
    </source>
</evidence>
<sequence>MDIFSKTVANDPYGGVTKRVGQMGDEIHGELLPDLRWCSVQTRPVEGGSKAGYCWLDA</sequence>
<name>A0A396HEJ2_MEDTR</name>
<dbReference type="Gramene" id="rna36269">
    <property type="protein sequence ID" value="RHN51752.1"/>
    <property type="gene ID" value="gene36269"/>
</dbReference>
<accession>A0A396HEJ2</accession>
<organism evidence="1 2">
    <name type="scientific">Medicago truncatula</name>
    <name type="common">Barrel medic</name>
    <name type="synonym">Medicago tribuloides</name>
    <dbReference type="NCBI Taxonomy" id="3880"/>
    <lineage>
        <taxon>Eukaryota</taxon>
        <taxon>Viridiplantae</taxon>
        <taxon>Streptophyta</taxon>
        <taxon>Embryophyta</taxon>
        <taxon>Tracheophyta</taxon>
        <taxon>Spermatophyta</taxon>
        <taxon>Magnoliopsida</taxon>
        <taxon>eudicotyledons</taxon>
        <taxon>Gunneridae</taxon>
        <taxon>Pentapetalae</taxon>
        <taxon>rosids</taxon>
        <taxon>fabids</taxon>
        <taxon>Fabales</taxon>
        <taxon>Fabaceae</taxon>
        <taxon>Papilionoideae</taxon>
        <taxon>50 kb inversion clade</taxon>
        <taxon>NPAAA clade</taxon>
        <taxon>Hologalegina</taxon>
        <taxon>IRL clade</taxon>
        <taxon>Trifolieae</taxon>
        <taxon>Medicago</taxon>
    </lineage>
</organism>
<dbReference type="EMBL" id="PSQE01000006">
    <property type="protein sequence ID" value="RHN51752.1"/>
    <property type="molecule type" value="Genomic_DNA"/>
</dbReference>
<evidence type="ECO:0000313" key="2">
    <source>
        <dbReference type="Proteomes" id="UP000265566"/>
    </source>
</evidence>
<comment type="caution">
    <text evidence="1">The sequence shown here is derived from an EMBL/GenBank/DDBJ whole genome shotgun (WGS) entry which is preliminary data.</text>
</comment>
<dbReference type="AlphaFoldDB" id="A0A396HEJ2"/>
<dbReference type="Proteomes" id="UP000265566">
    <property type="component" value="Chromosome 6"/>
</dbReference>
<reference evidence="2" key="1">
    <citation type="journal article" date="2018" name="Nat. Plants">
        <title>Whole-genome landscape of Medicago truncatula symbiotic genes.</title>
        <authorList>
            <person name="Pecrix Y."/>
            <person name="Staton S.E."/>
            <person name="Sallet E."/>
            <person name="Lelandais-Briere C."/>
            <person name="Moreau S."/>
            <person name="Carrere S."/>
            <person name="Blein T."/>
            <person name="Jardinaud M.F."/>
            <person name="Latrasse D."/>
            <person name="Zouine M."/>
            <person name="Zahm M."/>
            <person name="Kreplak J."/>
            <person name="Mayjonade B."/>
            <person name="Satge C."/>
            <person name="Perez M."/>
            <person name="Cauet S."/>
            <person name="Marande W."/>
            <person name="Chantry-Darmon C."/>
            <person name="Lopez-Roques C."/>
            <person name="Bouchez O."/>
            <person name="Berard A."/>
            <person name="Debelle F."/>
            <person name="Munos S."/>
            <person name="Bendahmane A."/>
            <person name="Berges H."/>
            <person name="Niebel A."/>
            <person name="Buitink J."/>
            <person name="Frugier F."/>
            <person name="Benhamed M."/>
            <person name="Crespi M."/>
            <person name="Gouzy J."/>
            <person name="Gamas P."/>
        </authorList>
    </citation>
    <scope>NUCLEOTIDE SEQUENCE [LARGE SCALE GENOMIC DNA]</scope>
    <source>
        <strain evidence="2">cv. Jemalong A17</strain>
    </source>
</reference>